<organism evidence="1">
    <name type="scientific">Fusarium oxysporum f. sp. vasinfectum 25433</name>
    <dbReference type="NCBI Taxonomy" id="1089449"/>
    <lineage>
        <taxon>Eukaryota</taxon>
        <taxon>Fungi</taxon>
        <taxon>Dikarya</taxon>
        <taxon>Ascomycota</taxon>
        <taxon>Pezizomycotina</taxon>
        <taxon>Sordariomycetes</taxon>
        <taxon>Hypocreomycetidae</taxon>
        <taxon>Hypocreales</taxon>
        <taxon>Nectriaceae</taxon>
        <taxon>Fusarium</taxon>
        <taxon>Fusarium oxysporum species complex</taxon>
    </lineage>
</organism>
<reference evidence="1" key="1">
    <citation type="submission" date="2011-11" db="EMBL/GenBank/DDBJ databases">
        <title>The Genome Sequence of Fusarium oxysporum Cotton.</title>
        <authorList>
            <consortium name="The Broad Institute Genome Sequencing Platform"/>
            <person name="Ma L.-J."/>
            <person name="Gale L.R."/>
            <person name="Schwartz D.C."/>
            <person name="Zhou S."/>
            <person name="Corby-Kistler H."/>
            <person name="Young S.K."/>
            <person name="Zeng Q."/>
            <person name="Gargeya S."/>
            <person name="Fitzgerald M."/>
            <person name="Haas B."/>
            <person name="Abouelleil A."/>
            <person name="Alvarado L."/>
            <person name="Arachchi H.M."/>
            <person name="Berlin A."/>
            <person name="Brown A."/>
            <person name="Chapman S.B."/>
            <person name="Chen Z."/>
            <person name="Dunbar C."/>
            <person name="Freedman E."/>
            <person name="Gearin G."/>
            <person name="Goldberg J."/>
            <person name="Griggs A."/>
            <person name="Gujja S."/>
            <person name="Heiman D."/>
            <person name="Howarth C."/>
            <person name="Larson L."/>
            <person name="Lui A."/>
            <person name="MacDonald P.J.P."/>
            <person name="Montmayeur A."/>
            <person name="Murphy C."/>
            <person name="Neiman D."/>
            <person name="Pearson M."/>
            <person name="Priest M."/>
            <person name="Roberts A."/>
            <person name="Saif S."/>
            <person name="Shea T."/>
            <person name="Shenoy N."/>
            <person name="Sisk P."/>
            <person name="Stolte C."/>
            <person name="Sykes S."/>
            <person name="Wortman J."/>
            <person name="Nusbaum C."/>
            <person name="Birren B."/>
        </authorList>
    </citation>
    <scope>NUCLEOTIDE SEQUENCE [LARGE SCALE GENOMIC DNA]</scope>
    <source>
        <strain evidence="1">25433</strain>
    </source>
</reference>
<sequence length="61" mass="6961">MATHHRLLSGLIYLGFRHWRTYCLRMLLDLGAASKAGSKHFAICSKSHRRIYDVLLTLSSS</sequence>
<proteinExistence type="predicted"/>
<evidence type="ECO:0000313" key="1">
    <source>
        <dbReference type="EMBL" id="EXM13371.1"/>
    </source>
</evidence>
<gene>
    <name evidence="1" type="ORF">FOTG_18168</name>
</gene>
<dbReference type="AlphaFoldDB" id="X0KXH0"/>
<dbReference type="HOGENOM" id="CLU_2922701_0_0_1"/>
<reference evidence="1" key="2">
    <citation type="submission" date="2014-03" db="EMBL/GenBank/DDBJ databases">
        <title>The Genome Annotation of Fusarium oxysporum Cotton.</title>
        <authorList>
            <consortium name="The Broad Institute Genomics Platform"/>
            <person name="Ma L.-J."/>
            <person name="Corby-Kistler H."/>
            <person name="Broz K."/>
            <person name="Gale L.R."/>
            <person name="Jonkers W."/>
            <person name="O'Donnell K."/>
            <person name="Ploetz R."/>
            <person name="Steinberg C."/>
            <person name="Schwartz D.C."/>
            <person name="VanEtten H."/>
            <person name="Zhou S."/>
            <person name="Young S.K."/>
            <person name="Zeng Q."/>
            <person name="Gargeya S."/>
            <person name="Fitzgerald M."/>
            <person name="Abouelleil A."/>
            <person name="Alvarado L."/>
            <person name="Chapman S.B."/>
            <person name="Gainer-Dewar J."/>
            <person name="Goldberg J."/>
            <person name="Griggs A."/>
            <person name="Gujja S."/>
            <person name="Hansen M."/>
            <person name="Howarth C."/>
            <person name="Imamovic A."/>
            <person name="Ireland A."/>
            <person name="Larimer J."/>
            <person name="McCowan C."/>
            <person name="Murphy C."/>
            <person name="Pearson M."/>
            <person name="Poon T.W."/>
            <person name="Priest M."/>
            <person name="Roberts A."/>
            <person name="Saif S."/>
            <person name="Shea T."/>
            <person name="Sykes S."/>
            <person name="Wortman J."/>
            <person name="Nusbaum C."/>
            <person name="Birren B."/>
        </authorList>
    </citation>
    <scope>NUCLEOTIDE SEQUENCE</scope>
    <source>
        <strain evidence="1">25433</strain>
    </source>
</reference>
<dbReference type="EMBL" id="KK035292">
    <property type="protein sequence ID" value="EXM13371.1"/>
    <property type="molecule type" value="Genomic_DNA"/>
</dbReference>
<name>X0KXH0_FUSOX</name>
<accession>X0KXH0</accession>
<dbReference type="Proteomes" id="UP000030701">
    <property type="component" value="Unassembled WGS sequence"/>
</dbReference>
<protein>
    <submittedName>
        <fullName evidence="1">Uncharacterized protein</fullName>
    </submittedName>
</protein>